<dbReference type="PANTHER" id="PTHR18966">
    <property type="entry name" value="IONOTROPIC GLUTAMATE RECEPTOR"/>
    <property type="match status" value="1"/>
</dbReference>
<dbReference type="GeneID" id="20239561"/>
<evidence type="ECO:0000256" key="11">
    <source>
        <dbReference type="ARBA" id="ARBA00023257"/>
    </source>
</evidence>
<keyword evidence="7" id="KW-0406">Ion transport</keyword>
<dbReference type="InterPro" id="IPR001508">
    <property type="entry name" value="Iono_Glu_rcpt_met"/>
</dbReference>
<evidence type="ECO:0000256" key="12">
    <source>
        <dbReference type="ARBA" id="ARBA00023286"/>
    </source>
</evidence>
<feature type="site" description="Crucial to convey clamshell closure to channel opening" evidence="16">
    <location>
        <position position="617"/>
    </location>
</feature>
<feature type="binding site" evidence="15">
    <location>
        <position position="688"/>
    </location>
    <ligand>
        <name>L-glutamate</name>
        <dbReference type="ChEBI" id="CHEBI:29985"/>
    </ligand>
</feature>
<feature type="transmembrane region" description="Helical" evidence="18">
    <location>
        <begin position="777"/>
        <end position="800"/>
    </location>
</feature>
<evidence type="ECO:0000256" key="4">
    <source>
        <dbReference type="ARBA" id="ARBA00022729"/>
    </source>
</evidence>
<evidence type="ECO:0008006" key="23">
    <source>
        <dbReference type="Google" id="ProtNLM"/>
    </source>
</evidence>
<keyword evidence="8 18" id="KW-0472">Membrane</keyword>
<keyword evidence="22" id="KW-1185">Reference proteome</keyword>
<evidence type="ECO:0000256" key="1">
    <source>
        <dbReference type="ARBA" id="ARBA00022448"/>
    </source>
</evidence>
<evidence type="ECO:0000313" key="21">
    <source>
        <dbReference type="EMBL" id="ESO90626.1"/>
    </source>
</evidence>
<dbReference type="FunFam" id="1.10.287.70:FF:000067">
    <property type="entry name" value="glutamate receptor 2 isoform X1"/>
    <property type="match status" value="1"/>
</dbReference>
<dbReference type="Pfam" id="PF01094">
    <property type="entry name" value="ANF_receptor"/>
    <property type="match status" value="1"/>
</dbReference>
<evidence type="ECO:0000256" key="6">
    <source>
        <dbReference type="ARBA" id="ARBA00023018"/>
    </source>
</evidence>
<dbReference type="FunFam" id="3.40.190.10:FF:000001">
    <property type="entry name" value="Glutamate receptor ionotropic, kainate 2"/>
    <property type="match status" value="1"/>
</dbReference>
<dbReference type="InterPro" id="IPR019594">
    <property type="entry name" value="Glu/Gly-bd"/>
</dbReference>
<dbReference type="Gene3D" id="3.40.50.2300">
    <property type="match status" value="2"/>
</dbReference>
<sequence length="897" mass="101952">MSTGPNPRANIPAQRTAQNVLPINVCRQMSEGVFAIIGQKTMQTADIVQAFTTTFHMPYLTPSLSRDTIRKHSKYELHMKPDFTQALIEMISFLEWDHVHYLYDSDEGMIRLQKMFKSMRNASIAWFNVKRFNDIHHVHEDLRQIDRGDINATKSFVLDLSSEEAYKIVLKQIPEVGMNKYGYNYLLGTLDFKSLNLSRYRHGGVNITGFQLIDDQNSDNREYYREMKKMKITSSGFDRRETIPSSAALIVDAVLSLDDAIESMLDNDTDVFRYTFRRKHVYNYNRTRGVPCTTDPPTPWMHGNTIYKLLRTRKPPGVSGQLTFDKKGFRQDYKLGVYTVNLETGPYKLGTWSSGIGFRSIYDGSRDKNRHGYRPLNNSTTKVITSILSPPFLMEQTHDDDGTPLIGNDRFSGYAKDLSDHIAKLLGFEYEIRLVKDRKYGSKNPKTKEWNGMIGELIRHEAHLAVAPLTITADRERNVDFSKPFMNIGISIMIRQPDKQKPGVFSFMEPLSFQIWMCIIVAYVGVSVGLFLVSRFSPVEWKKTENGLESFRNEFSLMNSFWFSMGALMFQGSDACPRSISGRIIGGVWWFFVLITISSYTANLAAFLTIERMLTPIESADDLSKQTEIKYGMITSGTTKEFFKNSAVATYARMWNYMSTTPDVMVESIQEGIDKVRNSKGKYAFLIESSNNDYVNNRKPCNTMKVGPNLNSKGFGIATPRGSDMRDKITLAVLTLKEDGTLHTLHRRWWYEKGECGMDGGSKDTGKQSLSLSNVAGVFYILISGLVFSILLGVFEVLYYRRNNMKGTYLRGTETSQTIVSSTPNERPVNDDRALPYENYNNDKFVSEYTYSAPGTIGFDGFNRDGSVPIGFEGYNRDGTRSIGFEGINGDNINTVN</sequence>
<dbReference type="OrthoDB" id="5984008at2759"/>
<evidence type="ECO:0000259" key="20">
    <source>
        <dbReference type="SMART" id="SM00918"/>
    </source>
</evidence>
<dbReference type="InterPro" id="IPR001828">
    <property type="entry name" value="ANF_lig-bd_rcpt"/>
</dbReference>
<keyword evidence="11" id="KW-0628">Postsynaptic cell membrane</keyword>
<dbReference type="InterPro" id="IPR015683">
    <property type="entry name" value="Ionotropic_Glu_rcpt"/>
</dbReference>
<feature type="binding site" evidence="15">
    <location>
        <position position="475"/>
    </location>
    <ligand>
        <name>L-glutamate</name>
        <dbReference type="ChEBI" id="CHEBI:29985"/>
    </ligand>
</feature>
<dbReference type="Gene3D" id="3.40.190.10">
    <property type="entry name" value="Periplasmic binding protein-like II"/>
    <property type="match status" value="2"/>
</dbReference>
<dbReference type="GO" id="GO:0045211">
    <property type="term" value="C:postsynaptic membrane"/>
    <property type="evidence" value="ECO:0007669"/>
    <property type="project" value="UniProtKB-SubCell"/>
</dbReference>
<feature type="site" description="Interaction with the cone snail toxin Con-ikot-ikot" evidence="16">
    <location>
        <position position="644"/>
    </location>
</feature>
<keyword evidence="3 18" id="KW-0812">Transmembrane</keyword>
<evidence type="ECO:0000256" key="14">
    <source>
        <dbReference type="ARBA" id="ARBA00034104"/>
    </source>
</evidence>
<dbReference type="Pfam" id="PF00060">
    <property type="entry name" value="Lig_chan"/>
    <property type="match status" value="1"/>
</dbReference>
<feature type="domain" description="Ionotropic glutamate receptor L-glutamate and glycine-binding" evidence="20">
    <location>
        <begin position="391"/>
        <end position="459"/>
    </location>
</feature>
<dbReference type="SMART" id="SM00918">
    <property type="entry name" value="Lig_chan-Glu_bd"/>
    <property type="match status" value="1"/>
</dbReference>
<evidence type="ECO:0000256" key="9">
    <source>
        <dbReference type="ARBA" id="ARBA00023170"/>
    </source>
</evidence>
<dbReference type="RefSeq" id="XP_009058625.1">
    <property type="nucleotide sequence ID" value="XM_009060377.1"/>
</dbReference>
<dbReference type="SMART" id="SM00079">
    <property type="entry name" value="PBPe"/>
    <property type="match status" value="1"/>
</dbReference>
<dbReference type="FunFam" id="3.40.190.10:FF:000087">
    <property type="entry name" value="glutamate receptor 4 isoform X2"/>
    <property type="match status" value="1"/>
</dbReference>
<dbReference type="Proteomes" id="UP000030746">
    <property type="component" value="Unassembled WGS sequence"/>
</dbReference>
<evidence type="ECO:0000256" key="13">
    <source>
        <dbReference type="ARBA" id="ARBA00023303"/>
    </source>
</evidence>
<keyword evidence="5 18" id="KW-1133">Transmembrane helix</keyword>
<name>V4ABE4_LOTGI</name>
<dbReference type="GO" id="GO:0007166">
    <property type="term" value="P:cell surface receptor signaling pathway"/>
    <property type="evidence" value="ECO:0007669"/>
    <property type="project" value="UniProtKB-ARBA"/>
</dbReference>
<evidence type="ECO:0000256" key="18">
    <source>
        <dbReference type="SAM" id="Phobius"/>
    </source>
</evidence>
<feature type="transmembrane region" description="Helical" evidence="18">
    <location>
        <begin position="513"/>
        <end position="533"/>
    </location>
</feature>
<keyword evidence="4" id="KW-0732">Signal</keyword>
<reference evidence="21 22" key="1">
    <citation type="journal article" date="2013" name="Nature">
        <title>Insights into bilaterian evolution from three spiralian genomes.</title>
        <authorList>
            <person name="Simakov O."/>
            <person name="Marletaz F."/>
            <person name="Cho S.J."/>
            <person name="Edsinger-Gonzales E."/>
            <person name="Havlak P."/>
            <person name="Hellsten U."/>
            <person name="Kuo D.H."/>
            <person name="Larsson T."/>
            <person name="Lv J."/>
            <person name="Arendt D."/>
            <person name="Savage R."/>
            <person name="Osoegawa K."/>
            <person name="de Jong P."/>
            <person name="Grimwood J."/>
            <person name="Chapman J.A."/>
            <person name="Shapiro H."/>
            <person name="Aerts A."/>
            <person name="Otillar R.P."/>
            <person name="Terry A.Y."/>
            <person name="Boore J.L."/>
            <person name="Grigoriev I.V."/>
            <person name="Lindberg D.R."/>
            <person name="Seaver E.C."/>
            <person name="Weisblat D.A."/>
            <person name="Putnam N.H."/>
            <person name="Rokhsar D.S."/>
        </authorList>
    </citation>
    <scope>NUCLEOTIDE SEQUENCE [LARGE SCALE GENOMIC DNA]</scope>
</reference>
<evidence type="ECO:0000256" key="7">
    <source>
        <dbReference type="ARBA" id="ARBA00023065"/>
    </source>
</evidence>
<dbReference type="InterPro" id="IPR028082">
    <property type="entry name" value="Peripla_BP_I"/>
</dbReference>
<dbReference type="CTD" id="20239561"/>
<feature type="transmembrane region" description="Helical" evidence="18">
    <location>
        <begin position="588"/>
        <end position="610"/>
    </location>
</feature>
<dbReference type="EMBL" id="KB202367">
    <property type="protein sequence ID" value="ESO90626.1"/>
    <property type="molecule type" value="Genomic_DNA"/>
</dbReference>
<keyword evidence="17" id="KW-1015">Disulfide bond</keyword>
<feature type="binding site" evidence="15">
    <location>
        <position position="639"/>
    </location>
    <ligand>
        <name>L-glutamate</name>
        <dbReference type="ChEBI" id="CHEBI:29985"/>
    </ligand>
</feature>
<evidence type="ECO:0000256" key="5">
    <source>
        <dbReference type="ARBA" id="ARBA00022989"/>
    </source>
</evidence>
<evidence type="ECO:0000259" key="19">
    <source>
        <dbReference type="SMART" id="SM00079"/>
    </source>
</evidence>
<dbReference type="AlphaFoldDB" id="V4ABE4"/>
<feature type="binding site" evidence="15">
    <location>
        <position position="468"/>
    </location>
    <ligand>
        <name>L-glutamate</name>
        <dbReference type="ChEBI" id="CHEBI:29985"/>
    </ligand>
</feature>
<keyword evidence="10" id="KW-0325">Glycoprotein</keyword>
<evidence type="ECO:0000256" key="3">
    <source>
        <dbReference type="ARBA" id="ARBA00022692"/>
    </source>
</evidence>
<evidence type="ECO:0000256" key="8">
    <source>
        <dbReference type="ARBA" id="ARBA00023136"/>
    </source>
</evidence>
<feature type="disulfide bond" evidence="17">
    <location>
        <begin position="26"/>
        <end position="292"/>
    </location>
</feature>
<dbReference type="GO" id="GO:0022824">
    <property type="term" value="F:transmitter-gated monoatomic ion channel activity"/>
    <property type="evidence" value="ECO:0007669"/>
    <property type="project" value="UniProtKB-ARBA"/>
</dbReference>
<feature type="domain" description="Ionotropic glutamate receptor C-terminal" evidence="19">
    <location>
        <begin position="381"/>
        <end position="752"/>
    </location>
</feature>
<dbReference type="InterPro" id="IPR001320">
    <property type="entry name" value="Iontro_rcpt_C"/>
</dbReference>
<feature type="disulfide bond" evidence="17">
    <location>
        <begin position="701"/>
        <end position="756"/>
    </location>
</feature>
<dbReference type="Gene3D" id="1.10.287.70">
    <property type="match status" value="1"/>
</dbReference>
<keyword evidence="6" id="KW-0770">Synapse</keyword>
<evidence type="ECO:0000313" key="22">
    <source>
        <dbReference type="Proteomes" id="UP000030746"/>
    </source>
</evidence>
<keyword evidence="9" id="KW-0675">Receptor</keyword>
<protein>
    <recommendedName>
        <fullName evidence="23">Glutamate receptor</fullName>
    </recommendedName>
</protein>
<dbReference type="KEGG" id="lgi:LOTGIDRAFT_163822"/>
<evidence type="ECO:0000256" key="10">
    <source>
        <dbReference type="ARBA" id="ARBA00023180"/>
    </source>
</evidence>
<evidence type="ECO:0000256" key="16">
    <source>
        <dbReference type="PIRSR" id="PIRSR601508-2"/>
    </source>
</evidence>
<keyword evidence="2" id="KW-1003">Cell membrane</keyword>
<dbReference type="HOGENOM" id="CLU_007257_1_2_1"/>
<dbReference type="SUPFAM" id="SSF53822">
    <property type="entry name" value="Periplasmic binding protein-like I"/>
    <property type="match status" value="1"/>
</dbReference>
<gene>
    <name evidence="21" type="ORF">LOTGIDRAFT_163822</name>
</gene>
<organism evidence="21 22">
    <name type="scientific">Lottia gigantea</name>
    <name type="common">Giant owl limpet</name>
    <dbReference type="NCBI Taxonomy" id="225164"/>
    <lineage>
        <taxon>Eukaryota</taxon>
        <taxon>Metazoa</taxon>
        <taxon>Spiralia</taxon>
        <taxon>Lophotrochozoa</taxon>
        <taxon>Mollusca</taxon>
        <taxon>Gastropoda</taxon>
        <taxon>Patellogastropoda</taxon>
        <taxon>Lottioidea</taxon>
        <taxon>Lottiidae</taxon>
        <taxon>Lottia</taxon>
    </lineage>
</organism>
<dbReference type="SUPFAM" id="SSF53850">
    <property type="entry name" value="Periplasmic binding protein-like II"/>
    <property type="match status" value="1"/>
</dbReference>
<evidence type="ECO:0000256" key="15">
    <source>
        <dbReference type="PIRSR" id="PIRSR601508-1"/>
    </source>
</evidence>
<evidence type="ECO:0000256" key="2">
    <source>
        <dbReference type="ARBA" id="ARBA00022475"/>
    </source>
</evidence>
<keyword evidence="1" id="KW-0813">Transport</keyword>
<evidence type="ECO:0000256" key="17">
    <source>
        <dbReference type="PIRSR" id="PIRSR601508-3"/>
    </source>
</evidence>
<feature type="binding site" evidence="15">
    <location>
        <position position="470"/>
    </location>
    <ligand>
        <name>L-glutamate</name>
        <dbReference type="ChEBI" id="CHEBI:29985"/>
    </ligand>
</feature>
<dbReference type="Pfam" id="PF10613">
    <property type="entry name" value="Lig_chan-Glu_bd"/>
    <property type="match status" value="1"/>
</dbReference>
<dbReference type="OMA" id="RIASSCW"/>
<proteinExistence type="predicted"/>
<accession>V4ABE4</accession>
<keyword evidence="12" id="KW-1071">Ligand-gated ion channel</keyword>
<comment type="subcellular location">
    <subcellularLocation>
        <location evidence="14">Postsynaptic cell membrane</location>
        <topology evidence="14">Multi-pass membrane protein</topology>
    </subcellularLocation>
</comment>
<keyword evidence="13" id="KW-0407">Ion channel</keyword>
<dbReference type="PRINTS" id="PR00177">
    <property type="entry name" value="NMDARECEPTOR"/>
</dbReference>
<dbReference type="STRING" id="225164.V4ABE4"/>